<evidence type="ECO:0000313" key="2">
    <source>
        <dbReference type="Proteomes" id="UP000824533"/>
    </source>
</evidence>
<sequence>MYVCMYFIFMLILYVCDDDLSIDDKYPDIEHLFDMESKSTSPLPPVYKDVIIKNISIDLEKLDIKKLRSKLKELKSRIKESSSEKIIYKNKTKLIPSRRQKELKWITWIDQLDFKNAANYMAMQKAYDLILQYIYMAKHKLKILQGNRYFSTTDTGYRIGYGYRKLNRMYRRIRDIYHMMDVNKTNFKQVDIHLQLHLKATKIHVDFLYLWWILVRVDGKYRTRVGGGNTIPEWMYYPYTVG</sequence>
<proteinExistence type="predicted"/>
<reference evidence="1 2" key="1">
    <citation type="journal article" date="2021" name="Front. Genet.">
        <title>Chromosome-Level Genome Assembly Reveals Significant Gene Expansion in the Toll and IMD Signaling Pathways of Dendrolimus kikuchii.</title>
        <authorList>
            <person name="Zhou J."/>
            <person name="Wu P."/>
            <person name="Xiong Z."/>
            <person name="Liu N."/>
            <person name="Zhao N."/>
            <person name="Ji M."/>
            <person name="Qiu Y."/>
            <person name="Yang B."/>
        </authorList>
    </citation>
    <scope>NUCLEOTIDE SEQUENCE [LARGE SCALE GENOMIC DNA]</scope>
    <source>
        <strain evidence="1">Ann1</strain>
    </source>
</reference>
<gene>
    <name evidence="1" type="ORF">K1T71_005903</name>
</gene>
<dbReference type="EMBL" id="CM034396">
    <property type="protein sequence ID" value="KAJ0178080.1"/>
    <property type="molecule type" value="Genomic_DNA"/>
</dbReference>
<dbReference type="Proteomes" id="UP000824533">
    <property type="component" value="Linkage Group LG10"/>
</dbReference>
<accession>A0ACC1D2H2</accession>
<evidence type="ECO:0000313" key="1">
    <source>
        <dbReference type="EMBL" id="KAJ0178080.1"/>
    </source>
</evidence>
<organism evidence="1 2">
    <name type="scientific">Dendrolimus kikuchii</name>
    <dbReference type="NCBI Taxonomy" id="765133"/>
    <lineage>
        <taxon>Eukaryota</taxon>
        <taxon>Metazoa</taxon>
        <taxon>Ecdysozoa</taxon>
        <taxon>Arthropoda</taxon>
        <taxon>Hexapoda</taxon>
        <taxon>Insecta</taxon>
        <taxon>Pterygota</taxon>
        <taxon>Neoptera</taxon>
        <taxon>Endopterygota</taxon>
        <taxon>Lepidoptera</taxon>
        <taxon>Glossata</taxon>
        <taxon>Ditrysia</taxon>
        <taxon>Bombycoidea</taxon>
        <taxon>Lasiocampidae</taxon>
        <taxon>Dendrolimus</taxon>
    </lineage>
</organism>
<comment type="caution">
    <text evidence="1">The sequence shown here is derived from an EMBL/GenBank/DDBJ whole genome shotgun (WGS) entry which is preliminary data.</text>
</comment>
<protein>
    <submittedName>
        <fullName evidence="1">Uncharacterized protein</fullName>
    </submittedName>
</protein>
<name>A0ACC1D2H2_9NEOP</name>
<keyword evidence="2" id="KW-1185">Reference proteome</keyword>